<accession>F4RPF6</accession>
<sequence>MYCEHLLSIDYVQHLLYDIGLKAEFSPPGSEAKRQISFVAQSLKIEEDQNARVTLLEYLSNFTQSNGTILYRRQKSWPRRFPSYASANGQDITSSSNEKVEKKKSNDIPFYTIGFKSATPEYTLRTRIWASLRAQTSYQTVTGFMNYSKAIKLLYRVENPNILQLYGDNPDKLERTLERMARQTFQFVVSMQRYFEFSKEEVKNTEFLLRAYPDINITQIYSAFIDGHQDNYLKEYLEICNMLGEFEDFYVSNRSPYLSTGAKEFTKFPVAIVGAREYIFSENIGVLGGVATGKEQIFGTLADRSLKKYFGTQLPLDRLLTFYYAHPGFHMNKILIIFAVQGFMFTMVFLGTLNSSLTICKHNSEGQFIVLPDFYNFVPTYDWIKRCIVSIFIVFLMISCHCSCKS</sequence>
<keyword evidence="1" id="KW-0812">Transmembrane</keyword>
<feature type="domain" description="Glycosyl transferase 48" evidence="2">
    <location>
        <begin position="224"/>
        <end position="307"/>
    </location>
</feature>
<name>F4RPF6_MELLP</name>
<dbReference type="InParanoid" id="F4RPF6"/>
<dbReference type="PANTHER" id="PTHR12741:SF48">
    <property type="entry name" value="1,3-BETA-GLUCAN SYNTHASE COMPONENT FKS1-RELATED"/>
    <property type="match status" value="1"/>
</dbReference>
<reference evidence="4" key="1">
    <citation type="journal article" date="2011" name="Proc. Natl. Acad. Sci. U.S.A.">
        <title>Obligate biotrophy features unraveled by the genomic analysis of rust fungi.</title>
        <authorList>
            <person name="Duplessis S."/>
            <person name="Cuomo C.A."/>
            <person name="Lin Y.-C."/>
            <person name="Aerts A."/>
            <person name="Tisserant E."/>
            <person name="Veneault-Fourrey C."/>
            <person name="Joly D.L."/>
            <person name="Hacquard S."/>
            <person name="Amselem J."/>
            <person name="Cantarel B.L."/>
            <person name="Chiu R."/>
            <person name="Coutinho P.M."/>
            <person name="Feau N."/>
            <person name="Field M."/>
            <person name="Frey P."/>
            <person name="Gelhaye E."/>
            <person name="Goldberg J."/>
            <person name="Grabherr M.G."/>
            <person name="Kodira C.D."/>
            <person name="Kohler A."/>
            <person name="Kuees U."/>
            <person name="Lindquist E.A."/>
            <person name="Lucas S.M."/>
            <person name="Mago R."/>
            <person name="Mauceli E."/>
            <person name="Morin E."/>
            <person name="Murat C."/>
            <person name="Pangilinan J.L."/>
            <person name="Park R."/>
            <person name="Pearson M."/>
            <person name="Quesneville H."/>
            <person name="Rouhier N."/>
            <person name="Sakthikumar S."/>
            <person name="Salamov A.A."/>
            <person name="Schmutz J."/>
            <person name="Selles B."/>
            <person name="Shapiro H."/>
            <person name="Tanguay P."/>
            <person name="Tuskan G.A."/>
            <person name="Henrissat B."/>
            <person name="Van de Peer Y."/>
            <person name="Rouze P."/>
            <person name="Ellis J.G."/>
            <person name="Dodds P.N."/>
            <person name="Schein J.E."/>
            <person name="Zhong S."/>
            <person name="Hamelin R.C."/>
            <person name="Grigoriev I.V."/>
            <person name="Szabo L.J."/>
            <person name="Martin F."/>
        </authorList>
    </citation>
    <scope>NUCLEOTIDE SEQUENCE [LARGE SCALE GENOMIC DNA]</scope>
    <source>
        <strain evidence="4">98AG31 / pathotype 3-4-7</strain>
    </source>
</reference>
<dbReference type="GO" id="GO:0003843">
    <property type="term" value="F:1,3-beta-D-glucan synthase activity"/>
    <property type="evidence" value="ECO:0007669"/>
    <property type="project" value="InterPro"/>
</dbReference>
<organism evidence="4">
    <name type="scientific">Melampsora larici-populina (strain 98AG31 / pathotype 3-4-7)</name>
    <name type="common">Poplar leaf rust fungus</name>
    <dbReference type="NCBI Taxonomy" id="747676"/>
    <lineage>
        <taxon>Eukaryota</taxon>
        <taxon>Fungi</taxon>
        <taxon>Dikarya</taxon>
        <taxon>Basidiomycota</taxon>
        <taxon>Pucciniomycotina</taxon>
        <taxon>Pucciniomycetes</taxon>
        <taxon>Pucciniales</taxon>
        <taxon>Melampsoraceae</taxon>
        <taxon>Melampsora</taxon>
    </lineage>
</organism>
<dbReference type="EMBL" id="GL883112">
    <property type="protein sequence ID" value="EGG05518.1"/>
    <property type="molecule type" value="Genomic_DNA"/>
</dbReference>
<dbReference type="GeneID" id="18934635"/>
<keyword evidence="3" id="KW-0808">Transferase</keyword>
<dbReference type="VEuPathDB" id="FungiDB:MELLADRAFT_87779"/>
<proteinExistence type="predicted"/>
<evidence type="ECO:0000313" key="4">
    <source>
        <dbReference type="Proteomes" id="UP000001072"/>
    </source>
</evidence>
<feature type="domain" description="Glycosyl transferase 48" evidence="2">
    <location>
        <begin position="35"/>
        <end position="220"/>
    </location>
</feature>
<dbReference type="RefSeq" id="XP_007411007.1">
    <property type="nucleotide sequence ID" value="XM_007410945.1"/>
</dbReference>
<evidence type="ECO:0000259" key="2">
    <source>
        <dbReference type="Pfam" id="PF02364"/>
    </source>
</evidence>
<dbReference type="HOGENOM" id="CLU_678066_0_0_1"/>
<keyword evidence="1" id="KW-0472">Membrane</keyword>
<dbReference type="PANTHER" id="PTHR12741">
    <property type="entry name" value="LYST-INTERACTING PROTEIN LIP5 DOPAMINE RESPONSIVE PROTEIN DRG-1"/>
    <property type="match status" value="1"/>
</dbReference>
<evidence type="ECO:0000256" key="1">
    <source>
        <dbReference type="SAM" id="Phobius"/>
    </source>
</evidence>
<feature type="domain" description="Glycosyl transferase 48" evidence="2">
    <location>
        <begin position="309"/>
        <end position="397"/>
    </location>
</feature>
<dbReference type="GO" id="GO:0051278">
    <property type="term" value="P:fungal-type cell wall polysaccharide biosynthetic process"/>
    <property type="evidence" value="ECO:0007669"/>
    <property type="project" value="TreeGrafter"/>
</dbReference>
<dbReference type="eggNOG" id="KOG0916">
    <property type="taxonomic scope" value="Eukaryota"/>
</dbReference>
<dbReference type="OrthoDB" id="1880850at2759"/>
<dbReference type="GO" id="GO:0005886">
    <property type="term" value="C:plasma membrane"/>
    <property type="evidence" value="ECO:0007669"/>
    <property type="project" value="TreeGrafter"/>
</dbReference>
<evidence type="ECO:0000313" key="3">
    <source>
        <dbReference type="EMBL" id="EGG05518.1"/>
    </source>
</evidence>
<dbReference type="KEGG" id="mlr:MELLADRAFT_87779"/>
<gene>
    <name evidence="3" type="ORF">MELLADRAFT_87779</name>
</gene>
<dbReference type="Proteomes" id="UP000001072">
    <property type="component" value="Unassembled WGS sequence"/>
</dbReference>
<feature type="transmembrane region" description="Helical" evidence="1">
    <location>
        <begin position="334"/>
        <end position="353"/>
    </location>
</feature>
<keyword evidence="1" id="KW-1133">Transmembrane helix</keyword>
<protein>
    <submittedName>
        <fullName evidence="3">Family 48 glycosyltransferase</fullName>
    </submittedName>
</protein>
<dbReference type="GO" id="GO:0000148">
    <property type="term" value="C:1,3-beta-D-glucan synthase complex"/>
    <property type="evidence" value="ECO:0007669"/>
    <property type="project" value="InterPro"/>
</dbReference>
<keyword evidence="4" id="KW-1185">Reference proteome</keyword>
<dbReference type="GO" id="GO:0006075">
    <property type="term" value="P:(1-&gt;3)-beta-D-glucan biosynthetic process"/>
    <property type="evidence" value="ECO:0007669"/>
    <property type="project" value="InterPro"/>
</dbReference>
<dbReference type="Pfam" id="PF02364">
    <property type="entry name" value="Glucan_synthase"/>
    <property type="match status" value="3"/>
</dbReference>
<dbReference type="InterPro" id="IPR003440">
    <property type="entry name" value="Glyco_trans_48_dom"/>
</dbReference>
<dbReference type="STRING" id="747676.F4RPF6"/>
<dbReference type="AlphaFoldDB" id="F4RPF6"/>